<feature type="signal peptide" evidence="2">
    <location>
        <begin position="1"/>
        <end position="20"/>
    </location>
</feature>
<keyword evidence="2" id="KW-0732">Signal</keyword>
<dbReference type="Proteomes" id="UP000749559">
    <property type="component" value="Unassembled WGS sequence"/>
</dbReference>
<reference evidence="3" key="1">
    <citation type="submission" date="2022-03" db="EMBL/GenBank/DDBJ databases">
        <authorList>
            <person name="Martin C."/>
        </authorList>
    </citation>
    <scope>NUCLEOTIDE SEQUENCE</scope>
</reference>
<proteinExistence type="predicted"/>
<keyword evidence="4" id="KW-1185">Reference proteome</keyword>
<evidence type="ECO:0000256" key="2">
    <source>
        <dbReference type="SAM" id="SignalP"/>
    </source>
</evidence>
<evidence type="ECO:0000256" key="1">
    <source>
        <dbReference type="SAM" id="MobiDB-lite"/>
    </source>
</evidence>
<feature type="region of interest" description="Disordered" evidence="1">
    <location>
        <begin position="24"/>
        <end position="98"/>
    </location>
</feature>
<dbReference type="EMBL" id="CAIIXF020000002">
    <property type="protein sequence ID" value="CAH1777526.1"/>
    <property type="molecule type" value="Genomic_DNA"/>
</dbReference>
<comment type="caution">
    <text evidence="3">The sequence shown here is derived from an EMBL/GenBank/DDBJ whole genome shotgun (WGS) entry which is preliminary data.</text>
</comment>
<evidence type="ECO:0000313" key="4">
    <source>
        <dbReference type="Proteomes" id="UP000749559"/>
    </source>
</evidence>
<evidence type="ECO:0000313" key="3">
    <source>
        <dbReference type="EMBL" id="CAH1777526.1"/>
    </source>
</evidence>
<feature type="compositionally biased region" description="Basic residues" evidence="1">
    <location>
        <begin position="73"/>
        <end position="85"/>
    </location>
</feature>
<accession>A0A8J1XJU1</accession>
<organism evidence="3 4">
    <name type="scientific">Owenia fusiformis</name>
    <name type="common">Polychaete worm</name>
    <dbReference type="NCBI Taxonomy" id="6347"/>
    <lineage>
        <taxon>Eukaryota</taxon>
        <taxon>Metazoa</taxon>
        <taxon>Spiralia</taxon>
        <taxon>Lophotrochozoa</taxon>
        <taxon>Annelida</taxon>
        <taxon>Polychaeta</taxon>
        <taxon>Sedentaria</taxon>
        <taxon>Canalipalpata</taxon>
        <taxon>Sabellida</taxon>
        <taxon>Oweniida</taxon>
        <taxon>Oweniidae</taxon>
        <taxon>Owenia</taxon>
    </lineage>
</organism>
<sequence length="171" mass="18780">MRQIILIALVLVAILVLADAGKWKGEGKGRRQGKGRGQGRRMICSEDSDCTEKNPDFTCRNGRCRPEGNGRPGRGKGKGKGRPGRRQGQLTCSEESDCTDRNPDFICEEERCKLQNCDVGTDCPTGKTCESLARRKVCLSPPCTGDADCTAEGEKCLRTFPKRKTCRAPRT</sequence>
<feature type="chain" id="PRO_5043994809" evidence="2">
    <location>
        <begin position="21"/>
        <end position="171"/>
    </location>
</feature>
<protein>
    <submittedName>
        <fullName evidence="3">Uncharacterized protein</fullName>
    </submittedName>
</protein>
<gene>
    <name evidence="3" type="ORF">OFUS_LOCUS4554</name>
</gene>
<name>A0A8J1XJU1_OWEFU</name>
<dbReference type="AlphaFoldDB" id="A0A8J1XJU1"/>
<feature type="compositionally biased region" description="Basic residues" evidence="1">
    <location>
        <begin position="30"/>
        <end position="39"/>
    </location>
</feature>